<dbReference type="GO" id="GO:0000445">
    <property type="term" value="C:THO complex part of transcription export complex"/>
    <property type="evidence" value="ECO:0007669"/>
    <property type="project" value="TreeGrafter"/>
</dbReference>
<dbReference type="Proteomes" id="UP001165289">
    <property type="component" value="Unassembled WGS sequence"/>
</dbReference>
<proteinExistence type="predicted"/>
<evidence type="ECO:0000313" key="6">
    <source>
        <dbReference type="EMBL" id="KAI6648843.1"/>
    </source>
</evidence>
<evidence type="ECO:0000259" key="4">
    <source>
        <dbReference type="Pfam" id="PF11262"/>
    </source>
</evidence>
<evidence type="ECO:0000256" key="2">
    <source>
        <dbReference type="SAM" id="Coils"/>
    </source>
</evidence>
<feature type="compositionally biased region" description="Polar residues" evidence="3">
    <location>
        <begin position="701"/>
        <end position="712"/>
    </location>
</feature>
<dbReference type="PANTHER" id="PTHR21597:SF0">
    <property type="entry name" value="THO COMPLEX SUBUNIT 2"/>
    <property type="match status" value="1"/>
</dbReference>
<feature type="region of interest" description="Disordered" evidence="3">
    <location>
        <begin position="661"/>
        <end position="770"/>
    </location>
</feature>
<keyword evidence="2" id="KW-0175">Coiled coil</keyword>
<dbReference type="GO" id="GO:0003729">
    <property type="term" value="F:mRNA binding"/>
    <property type="evidence" value="ECO:0007669"/>
    <property type="project" value="TreeGrafter"/>
</dbReference>
<dbReference type="GO" id="GO:0006406">
    <property type="term" value="P:mRNA export from nucleus"/>
    <property type="evidence" value="ECO:0007669"/>
    <property type="project" value="InterPro"/>
</dbReference>
<feature type="compositionally biased region" description="Basic and acidic residues" evidence="3">
    <location>
        <begin position="721"/>
        <end position="731"/>
    </location>
</feature>
<feature type="domain" description="THO complex subunitTHOC2 N-terminal" evidence="5">
    <location>
        <begin position="30"/>
        <end position="105"/>
    </location>
</feature>
<evidence type="ECO:0008006" key="8">
    <source>
        <dbReference type="Google" id="ProtNLM"/>
    </source>
</evidence>
<dbReference type="EMBL" id="JAKMXF010000325">
    <property type="protein sequence ID" value="KAI6648843.1"/>
    <property type="molecule type" value="Genomic_DNA"/>
</dbReference>
<name>A0AAV7JJ29_9METZ</name>
<evidence type="ECO:0000313" key="7">
    <source>
        <dbReference type="Proteomes" id="UP001165289"/>
    </source>
</evidence>
<comment type="subunit">
    <text evidence="1">Component of the THO subcomplex, which is composed of THOC1, THOC2, THOC3, THOC5, THOC6 and THOC7. The THO subcomplex interacts with DDX39B to form the THO-DDX39B complex which multimerizes into a 28-subunit tetrameric assembly. Component of the transcription/export (TREX) complex at least composed of ALYREF/THOC4, DDX39B, SARNP/CIP29, CHTOP and the THO subcomplex; in the complex interacts with THOC1, THOC3, THOC5, THOC7 and DDX39B. TREX seems to have a dynamic structure involving ATP-dependent remodeling. Interacts with POLDIP3 and ZC3H11A.</text>
</comment>
<dbReference type="GO" id="GO:0006397">
    <property type="term" value="P:mRNA processing"/>
    <property type="evidence" value="ECO:0007669"/>
    <property type="project" value="InterPro"/>
</dbReference>
<reference evidence="6 7" key="1">
    <citation type="journal article" date="2023" name="BMC Biol.">
        <title>The compact genome of the sponge Oopsacas minuta (Hexactinellida) is lacking key metazoan core genes.</title>
        <authorList>
            <person name="Santini S."/>
            <person name="Schenkelaars Q."/>
            <person name="Jourda C."/>
            <person name="Duchesne M."/>
            <person name="Belahbib H."/>
            <person name="Rocher C."/>
            <person name="Selva M."/>
            <person name="Riesgo A."/>
            <person name="Vervoort M."/>
            <person name="Leys S.P."/>
            <person name="Kodjabachian L."/>
            <person name="Le Bivic A."/>
            <person name="Borchiellini C."/>
            <person name="Claverie J.M."/>
            <person name="Renard E."/>
        </authorList>
    </citation>
    <scope>NUCLEOTIDE SEQUENCE [LARGE SCALE GENOMIC DNA]</scope>
    <source>
        <strain evidence="6">SPO-2</strain>
    </source>
</reference>
<dbReference type="AlphaFoldDB" id="A0AAV7JJ29"/>
<evidence type="ECO:0000259" key="5">
    <source>
        <dbReference type="Pfam" id="PF11732"/>
    </source>
</evidence>
<dbReference type="Pfam" id="PF11732">
    <property type="entry name" value="Thoc2"/>
    <property type="match status" value="1"/>
</dbReference>
<feature type="coiled-coil region" evidence="2">
    <location>
        <begin position="365"/>
        <end position="417"/>
    </location>
</feature>
<accession>A0AAV7JJ29</accession>
<organism evidence="6 7">
    <name type="scientific">Oopsacas minuta</name>
    <dbReference type="NCBI Taxonomy" id="111878"/>
    <lineage>
        <taxon>Eukaryota</taxon>
        <taxon>Metazoa</taxon>
        <taxon>Porifera</taxon>
        <taxon>Hexactinellida</taxon>
        <taxon>Hexasterophora</taxon>
        <taxon>Lyssacinosida</taxon>
        <taxon>Leucopsacidae</taxon>
        <taxon>Oopsacas</taxon>
    </lineage>
</organism>
<feature type="domain" description="THO complex subunitTHOC2 C-terminal" evidence="4">
    <location>
        <begin position="342"/>
        <end position="642"/>
    </location>
</feature>
<sequence>MRAKAIVIDNLRYCMKRLTKDNAKQIGRQLGKLVHSNSGVVFDYLLSQIQKFDNLIQPVVDSMKFLTNLAFDMLSYCIIEALSNPVRERMKQEDTNISSWLQCLATFTGTLYRKYYSLGLTGLIQYVANQLKSGKSFDLLVLKEVVQKMSGIDISEDITDSQIEALLGGDLLKSEAGHFSQIRNIKRSSTRLRETLVEEHLGLPLCLLMAQHRNLLMFKDETEYHCKLLSHLYDQCQDTLVQFIDFMACHLSPEEYTLHVPGLNELASKYHIGADAAFYLLRQAINHSIRTKLLKLQKEMESSQEKPKITFSIAKNLYIEAVDQSLTGIHSDTKLLYPDKVWEDITVHLFVAFWSLAPFDVITPVEKYEEEMSRIKNLKLEVDNNPELNSSKKKKEQEKYQTMIVTLQEELRQQTENHKLVVARIDHEKNSYFNTSVTRNRSITQFLQLCIFPRCCFTMTDALFCAQFVLMLHAQKTPHFSTLLFYDRVFSDISYTVTCCTENETRRYGKFLQAVLSTISKWHESKSTYERECSNTPGFVSMIRTSSDANENVKNCLDFENFRHICFKWHFKITKSLVICLESKDYIQIRNALIILTKLLPQYPKVHHLSAALEKRVDKIKDDEKGNRDDLFIIASSYIGKLKNHKNNLLSEAEYHKKDDRVSNALESTKPLSSRDERKNASNQQSTTKHSKSEDSHKSRSNPNSLNSNTFSKDLMSGSRNNHDNHSKEAIENGEDSLSERDPKRRKTDTIDKEKEISRIKERRDDAEKG</sequence>
<evidence type="ECO:0000256" key="3">
    <source>
        <dbReference type="SAM" id="MobiDB-lite"/>
    </source>
</evidence>
<dbReference type="InterPro" id="IPR021418">
    <property type="entry name" value="THO_THOC2_C"/>
</dbReference>
<dbReference type="InterPro" id="IPR021726">
    <property type="entry name" value="THO_THOC2_N"/>
</dbReference>
<keyword evidence="7" id="KW-1185">Reference proteome</keyword>
<protein>
    <recommendedName>
        <fullName evidence="8">THO complex subunit 2</fullName>
    </recommendedName>
</protein>
<dbReference type="PANTHER" id="PTHR21597">
    <property type="entry name" value="THO2 PROTEIN"/>
    <property type="match status" value="1"/>
</dbReference>
<gene>
    <name evidence="6" type="ORF">LOD99_7104</name>
</gene>
<dbReference type="InterPro" id="IPR040007">
    <property type="entry name" value="Tho2"/>
</dbReference>
<comment type="caution">
    <text evidence="6">The sequence shown here is derived from an EMBL/GenBank/DDBJ whole genome shotgun (WGS) entry which is preliminary data.</text>
</comment>
<evidence type="ECO:0000256" key="1">
    <source>
        <dbReference type="ARBA" id="ARBA00047033"/>
    </source>
</evidence>
<dbReference type="Pfam" id="PF11262">
    <property type="entry name" value="Tho2"/>
    <property type="match status" value="1"/>
</dbReference>
<feature type="compositionally biased region" description="Basic and acidic residues" evidence="3">
    <location>
        <begin position="738"/>
        <end position="770"/>
    </location>
</feature>